<proteinExistence type="predicted"/>
<evidence type="ECO:0000313" key="3">
    <source>
        <dbReference type="EMBL" id="KGQ21886.1"/>
    </source>
</evidence>
<sequence>MKGYWFWLLLPLALAWGVSLWLYPRLPEPLPVHWNLQGEADRYGSRLEALFLLPLVMTFLVPLFGVLPRVDPKRPQGLEGMMVGVAWYFLWLHLSALSIYLGWFQDPVVPILRGMGLFFLLLAYFLPRIPPNYFAGVRTPWTLEDPEVWRRTHRLAGLGFALFGLGFLLLPPRALLPLLLLFIASSLGLVLYSFALWKRRHSGKA</sequence>
<reference evidence="3 4" key="1">
    <citation type="journal article" date="2015" name="Genome Announc.">
        <title>Draft Genome Sequence of the Thermophile Thermus filiformis ATCC 43280, Producer of Carotenoid-(Di)glucoside-Branched Fatty Acid (Di)esters and Source of Hyperthermostable Enzymes of Biotechnological Interest.</title>
        <authorList>
            <person name="Mandelli F."/>
            <person name="Oliveira Ramires B."/>
            <person name="Couger M.B."/>
            <person name="Paixao D.A."/>
            <person name="Camilo C.M."/>
            <person name="Polikarpov I."/>
            <person name="Prade R."/>
            <person name="Riano-Pachon D.M."/>
            <person name="Squina F.M."/>
        </authorList>
    </citation>
    <scope>NUCLEOTIDE SEQUENCE [LARGE SCALE GENOMIC DNA]</scope>
    <source>
        <strain evidence="3 4">ATCC 43280</strain>
    </source>
</reference>
<feature type="transmembrane region" description="Helical" evidence="1">
    <location>
        <begin position="155"/>
        <end position="172"/>
    </location>
</feature>
<keyword evidence="1" id="KW-0812">Transmembrane</keyword>
<dbReference type="STRING" id="276.THFILI_04975"/>
<evidence type="ECO:0000256" key="1">
    <source>
        <dbReference type="SAM" id="Phobius"/>
    </source>
</evidence>
<dbReference type="PANTHER" id="PTHR37810:SF5">
    <property type="entry name" value="IMMUNITY PROTEIN SDPI"/>
    <property type="match status" value="1"/>
</dbReference>
<keyword evidence="4" id="KW-1185">Reference proteome</keyword>
<dbReference type="Proteomes" id="UP000030364">
    <property type="component" value="Unassembled WGS sequence"/>
</dbReference>
<dbReference type="PIRSF" id="PIRSF038959">
    <property type="entry name" value="SdpI"/>
    <property type="match status" value="1"/>
</dbReference>
<dbReference type="EMBL" id="JPSL02000038">
    <property type="protein sequence ID" value="KGQ21886.1"/>
    <property type="molecule type" value="Genomic_DNA"/>
</dbReference>
<feature type="transmembrane region" description="Helical" evidence="1">
    <location>
        <begin position="109"/>
        <end position="126"/>
    </location>
</feature>
<dbReference type="RefSeq" id="WP_038064334.1">
    <property type="nucleotide sequence ID" value="NZ_JPSL02000038.1"/>
</dbReference>
<evidence type="ECO:0000259" key="2">
    <source>
        <dbReference type="Pfam" id="PF07853"/>
    </source>
</evidence>
<dbReference type="GO" id="GO:0009636">
    <property type="term" value="P:response to toxic substance"/>
    <property type="evidence" value="ECO:0007669"/>
    <property type="project" value="TreeGrafter"/>
</dbReference>
<organism evidence="3 4">
    <name type="scientific">Thermus filiformis</name>
    <dbReference type="NCBI Taxonomy" id="276"/>
    <lineage>
        <taxon>Bacteria</taxon>
        <taxon>Thermotogati</taxon>
        <taxon>Deinococcota</taxon>
        <taxon>Deinococci</taxon>
        <taxon>Thermales</taxon>
        <taxon>Thermaceae</taxon>
        <taxon>Thermus</taxon>
    </lineage>
</organism>
<comment type="caution">
    <text evidence="3">The sequence shown here is derived from an EMBL/GenBank/DDBJ whole genome shotgun (WGS) entry which is preliminary data.</text>
</comment>
<dbReference type="PANTHER" id="PTHR37810">
    <property type="entry name" value="IMMUNITY PROTEIN SDPI"/>
    <property type="match status" value="1"/>
</dbReference>
<name>A0A0A2WNX8_THEFI</name>
<dbReference type="PATRIC" id="fig|276.5.peg.1303"/>
<gene>
    <name evidence="3" type="ORF">THFILI_04975</name>
</gene>
<protein>
    <recommendedName>
        <fullName evidence="2">DUF1648 domain-containing protein</fullName>
    </recommendedName>
</protein>
<feature type="transmembrane region" description="Helical" evidence="1">
    <location>
        <begin position="51"/>
        <end position="70"/>
    </location>
</feature>
<keyword evidence="1" id="KW-1133">Transmembrane helix</keyword>
<dbReference type="Pfam" id="PF07853">
    <property type="entry name" value="DUF1648"/>
    <property type="match status" value="1"/>
</dbReference>
<evidence type="ECO:0000313" key="4">
    <source>
        <dbReference type="Proteomes" id="UP000030364"/>
    </source>
</evidence>
<feature type="transmembrane region" description="Helical" evidence="1">
    <location>
        <begin position="82"/>
        <end position="103"/>
    </location>
</feature>
<dbReference type="Pfam" id="PF13630">
    <property type="entry name" value="SdpI"/>
    <property type="match status" value="1"/>
</dbReference>
<feature type="transmembrane region" description="Helical" evidence="1">
    <location>
        <begin position="178"/>
        <end position="197"/>
    </location>
</feature>
<dbReference type="InterPro" id="IPR012867">
    <property type="entry name" value="DUF1648"/>
</dbReference>
<feature type="domain" description="DUF1648" evidence="2">
    <location>
        <begin position="12"/>
        <end position="58"/>
    </location>
</feature>
<dbReference type="AlphaFoldDB" id="A0A0A2WNX8"/>
<dbReference type="OrthoDB" id="9808690at2"/>
<accession>A0A0A2WNX8</accession>
<dbReference type="InterPro" id="IPR025962">
    <property type="entry name" value="SdpI/YhfL"/>
</dbReference>
<dbReference type="InterPro" id="IPR026272">
    <property type="entry name" value="SdpI"/>
</dbReference>
<keyword evidence="1" id="KW-0472">Membrane</keyword>